<protein>
    <submittedName>
        <fullName evidence="1">Uncharacterized protein</fullName>
    </submittedName>
</protein>
<organism evidence="1 2">
    <name type="scientific">Arthrobacter gandavensis</name>
    <dbReference type="NCBI Taxonomy" id="169960"/>
    <lineage>
        <taxon>Bacteria</taxon>
        <taxon>Bacillati</taxon>
        <taxon>Actinomycetota</taxon>
        <taxon>Actinomycetes</taxon>
        <taxon>Micrococcales</taxon>
        <taxon>Micrococcaceae</taxon>
        <taxon>Arthrobacter</taxon>
    </lineage>
</organism>
<name>A0ABN2P9R8_9MICC</name>
<proteinExistence type="predicted"/>
<evidence type="ECO:0000313" key="1">
    <source>
        <dbReference type="EMBL" id="GAA1915164.1"/>
    </source>
</evidence>
<dbReference type="EMBL" id="BAAALV010000002">
    <property type="protein sequence ID" value="GAA1915164.1"/>
    <property type="molecule type" value="Genomic_DNA"/>
</dbReference>
<sequence>MLPLMGVGVHTLGNMSAETGPEDSHASDELKSALRRVFDSQMPNYGDYNLVCATPLPDSAGYFVLGYRWSPPELVFAPFETDSLQGLEPPTAINTTNLSHADELAPGSYEVGTSTGRVFRFGVESEAALPAAPGSVHRVLRQDGDRSDFHSFLDVFLDLA</sequence>
<gene>
    <name evidence="1" type="ORF">GCM10009688_20210</name>
</gene>
<reference evidence="1 2" key="1">
    <citation type="journal article" date="2019" name="Int. J. Syst. Evol. Microbiol.">
        <title>The Global Catalogue of Microorganisms (GCM) 10K type strain sequencing project: providing services to taxonomists for standard genome sequencing and annotation.</title>
        <authorList>
            <consortium name="The Broad Institute Genomics Platform"/>
            <consortium name="The Broad Institute Genome Sequencing Center for Infectious Disease"/>
            <person name="Wu L."/>
            <person name="Ma J."/>
        </authorList>
    </citation>
    <scope>NUCLEOTIDE SEQUENCE [LARGE SCALE GENOMIC DNA]</scope>
    <source>
        <strain evidence="1 2">JCM 13316</strain>
    </source>
</reference>
<dbReference type="Proteomes" id="UP001500784">
    <property type="component" value="Unassembled WGS sequence"/>
</dbReference>
<keyword evidence="2" id="KW-1185">Reference proteome</keyword>
<accession>A0ABN2P9R8</accession>
<comment type="caution">
    <text evidence="1">The sequence shown here is derived from an EMBL/GenBank/DDBJ whole genome shotgun (WGS) entry which is preliminary data.</text>
</comment>
<evidence type="ECO:0000313" key="2">
    <source>
        <dbReference type="Proteomes" id="UP001500784"/>
    </source>
</evidence>